<accession>A0A0B7K4P6</accession>
<sequence>MIKASNRSELSQIPKICLRWDPTRGSGQEREPNRYPPDAVILGFREFTTSFFWEAHEFCIGSSVHRDWAWTRRERLCGLGYHEDADNLFRLIRYPAVERPVIKAGITARTTAHTDFGSITILFQDDVGGLEVEDPAKPGTYIVATPVEVLSNDVLKSNLHRVVEPPADRVLSRDKETTKGRFSILFFVQADRKKVVQCVKELESSSAKYPPVSAEEYLNMRRKATFKKFQSTPMPPLMQH</sequence>
<dbReference type="PANTHER" id="PTHR47990">
    <property type="entry name" value="2-OXOGLUTARATE (2OG) AND FE(II)-DEPENDENT OXYGENASE SUPERFAMILY PROTEIN-RELATED"/>
    <property type="match status" value="1"/>
</dbReference>
<dbReference type="AlphaFoldDB" id="A0A0B7K4P6"/>
<dbReference type="InterPro" id="IPR044861">
    <property type="entry name" value="IPNS-like_FE2OG_OXY"/>
</dbReference>
<feature type="domain" description="Fe2OG dioxygenase" evidence="3">
    <location>
        <begin position="84"/>
        <end position="190"/>
    </location>
</feature>
<dbReference type="GO" id="GO:0016491">
    <property type="term" value="F:oxidoreductase activity"/>
    <property type="evidence" value="ECO:0007669"/>
    <property type="project" value="UniProtKB-KW"/>
</dbReference>
<evidence type="ECO:0000256" key="1">
    <source>
        <dbReference type="ARBA" id="ARBA00008056"/>
    </source>
</evidence>
<dbReference type="PROSITE" id="PS51471">
    <property type="entry name" value="FE2OG_OXY"/>
    <property type="match status" value="1"/>
</dbReference>
<comment type="similarity">
    <text evidence="1 2">Belongs to the iron/ascorbate-dependent oxidoreductase family.</text>
</comment>
<dbReference type="SUPFAM" id="SSF51197">
    <property type="entry name" value="Clavaminate synthase-like"/>
    <property type="match status" value="1"/>
</dbReference>
<evidence type="ECO:0000256" key="2">
    <source>
        <dbReference type="RuleBase" id="RU003682"/>
    </source>
</evidence>
<reference evidence="4" key="1">
    <citation type="submission" date="2015-01" db="EMBL/GenBank/DDBJ databases">
        <authorList>
            <person name="Durling Mikael"/>
        </authorList>
    </citation>
    <scope>NUCLEOTIDE SEQUENCE</scope>
</reference>
<protein>
    <recommendedName>
        <fullName evidence="3">Fe2OG dioxygenase domain-containing protein</fullName>
    </recommendedName>
</protein>
<gene>
    <name evidence="4" type="ORF">BN869_000008351_1</name>
</gene>
<proteinExistence type="inferred from homology"/>
<keyword evidence="2" id="KW-0560">Oxidoreductase</keyword>
<keyword evidence="2" id="KW-0408">Iron</keyword>
<dbReference type="InterPro" id="IPR005123">
    <property type="entry name" value="Oxoglu/Fe-dep_dioxygenase_dom"/>
</dbReference>
<evidence type="ECO:0000313" key="4">
    <source>
        <dbReference type="EMBL" id="CEO52293.1"/>
    </source>
</evidence>
<organism evidence="4">
    <name type="scientific">Bionectria ochroleuca</name>
    <name type="common">Gliocladium roseum</name>
    <dbReference type="NCBI Taxonomy" id="29856"/>
    <lineage>
        <taxon>Eukaryota</taxon>
        <taxon>Fungi</taxon>
        <taxon>Dikarya</taxon>
        <taxon>Ascomycota</taxon>
        <taxon>Pezizomycotina</taxon>
        <taxon>Sordariomycetes</taxon>
        <taxon>Hypocreomycetidae</taxon>
        <taxon>Hypocreales</taxon>
        <taxon>Bionectriaceae</taxon>
        <taxon>Clonostachys</taxon>
    </lineage>
</organism>
<dbReference type="Gene3D" id="2.60.120.330">
    <property type="entry name" value="B-lactam Antibiotic, Isopenicillin N Synthase, Chain"/>
    <property type="match status" value="1"/>
</dbReference>
<dbReference type="InterPro" id="IPR050231">
    <property type="entry name" value="Iron_ascorbate_oxido_reductase"/>
</dbReference>
<dbReference type="GO" id="GO:0046872">
    <property type="term" value="F:metal ion binding"/>
    <property type="evidence" value="ECO:0007669"/>
    <property type="project" value="UniProtKB-KW"/>
</dbReference>
<dbReference type="EMBL" id="CDPU01000028">
    <property type="protein sequence ID" value="CEO52293.1"/>
    <property type="molecule type" value="Genomic_DNA"/>
</dbReference>
<dbReference type="InterPro" id="IPR027443">
    <property type="entry name" value="IPNS-like_sf"/>
</dbReference>
<dbReference type="Pfam" id="PF03171">
    <property type="entry name" value="2OG-FeII_Oxy"/>
    <property type="match status" value="1"/>
</dbReference>
<evidence type="ECO:0000259" key="3">
    <source>
        <dbReference type="PROSITE" id="PS51471"/>
    </source>
</evidence>
<name>A0A0B7K4P6_BIOOC</name>
<keyword evidence="2" id="KW-0479">Metal-binding</keyword>